<dbReference type="HOGENOM" id="CLU_008392_0_1_1"/>
<dbReference type="AlphaFoldDB" id="A0A0B2WY47"/>
<dbReference type="OrthoDB" id="416222at2759"/>
<dbReference type="InterPro" id="IPR036962">
    <property type="entry name" value="Glyco_hydro_3_N_sf"/>
</dbReference>
<name>A0A0B2WY47_METAS</name>
<accession>A0A0B2WY47</accession>
<comment type="caution">
    <text evidence="8">The sequence shown here is derived from an EMBL/GenBank/DDBJ whole genome shotgun (WGS) entry which is preliminary data.</text>
</comment>
<feature type="region of interest" description="Disordered" evidence="5">
    <location>
        <begin position="134"/>
        <end position="160"/>
    </location>
</feature>
<feature type="signal peptide" evidence="6">
    <location>
        <begin position="1"/>
        <end position="22"/>
    </location>
</feature>
<evidence type="ECO:0000256" key="1">
    <source>
        <dbReference type="ARBA" id="ARBA00005336"/>
    </source>
</evidence>
<sequence length="390" mass="41746">MLPNYMLKSLAAAAALLGASRATSCDKLDELDELPELRELCKTPGLYELHILAGQRVVYSYSSTEPPEHLLRLTEAGLVGGIILFSENIGPNTKQTVDAFKEAYRKSPAPRVLKSKTHLKGQARFMVMMDQEGGKVRRIKDQEPKRSAKEIGASSDPAAEGAKAGAGAAATLLTYGCNVNLAPVLDIYRQPGDFTDFYQRSFGNTSDQVARAAVPFIAAQQARGVAACAKHFPGLGAAPHDANTDARPVVLNQTLCDIRTVDEAPYKEAIRAGVALVMFSWAVYSAVDDKPAGLSKFWGDELRRKLRFEGVTVTDALEAGSLDAYGGFGERAVAATAAGVELIITSGRDPTQGEEARNGIVGAVQNGTLDRGAFDDSTKRIALMRSNIAR</sequence>
<evidence type="ECO:0000256" key="3">
    <source>
        <dbReference type="ARBA" id="ARBA00023180"/>
    </source>
</evidence>
<evidence type="ECO:0000313" key="8">
    <source>
        <dbReference type="EMBL" id="KHO01202.1"/>
    </source>
</evidence>
<dbReference type="GO" id="GO:0004553">
    <property type="term" value="F:hydrolase activity, hydrolyzing O-glycosyl compounds"/>
    <property type="evidence" value="ECO:0007669"/>
    <property type="project" value="InterPro"/>
</dbReference>
<dbReference type="Proteomes" id="UP000030816">
    <property type="component" value="Unassembled WGS sequence"/>
</dbReference>
<dbReference type="PANTHER" id="PTHR30480:SF14">
    <property type="entry name" value="HYDROLASE, PUTATIVE (AFU_ORTHOLOGUE AFUA_4G13770)-RELATED"/>
    <property type="match status" value="1"/>
</dbReference>
<dbReference type="GO" id="GO:0005975">
    <property type="term" value="P:carbohydrate metabolic process"/>
    <property type="evidence" value="ECO:0007669"/>
    <property type="project" value="InterPro"/>
</dbReference>
<keyword evidence="6" id="KW-0732">Signal</keyword>
<feature type="chain" id="PRO_5002096271" evidence="6">
    <location>
        <begin position="23"/>
        <end position="390"/>
    </location>
</feature>
<protein>
    <submittedName>
        <fullName evidence="8">Glycoside hydrolase, superfamily</fullName>
    </submittedName>
</protein>
<evidence type="ECO:0000256" key="4">
    <source>
        <dbReference type="ARBA" id="ARBA00023295"/>
    </source>
</evidence>
<dbReference type="GeneID" id="63734658"/>
<dbReference type="Gene3D" id="3.20.20.300">
    <property type="entry name" value="Glycoside hydrolase, family 3, N-terminal domain"/>
    <property type="match status" value="1"/>
</dbReference>
<dbReference type="Pfam" id="PF00933">
    <property type="entry name" value="Glyco_hydro_3"/>
    <property type="match status" value="1"/>
</dbReference>
<dbReference type="InterPro" id="IPR001764">
    <property type="entry name" value="Glyco_hydro_3_N"/>
</dbReference>
<dbReference type="STRING" id="1081103.A0A0B2WY47"/>
<dbReference type="InterPro" id="IPR017853">
    <property type="entry name" value="GH"/>
</dbReference>
<feature type="compositionally biased region" description="Basic and acidic residues" evidence="5">
    <location>
        <begin position="134"/>
        <end position="149"/>
    </location>
</feature>
<evidence type="ECO:0000259" key="7">
    <source>
        <dbReference type="Pfam" id="PF00933"/>
    </source>
</evidence>
<comment type="similarity">
    <text evidence="1">Belongs to the glycosyl hydrolase 3 family.</text>
</comment>
<dbReference type="EMBL" id="AZHE01000001">
    <property type="protein sequence ID" value="KHO01202.1"/>
    <property type="molecule type" value="Genomic_DNA"/>
</dbReference>
<reference evidence="8 9" key="1">
    <citation type="journal article" date="2014" name="Proc. Natl. Acad. Sci. U.S.A.">
        <title>Trajectory and genomic determinants of fungal-pathogen speciation and host adaptation.</title>
        <authorList>
            <person name="Hu X."/>
            <person name="Xiao G."/>
            <person name="Zheng P."/>
            <person name="Shang Y."/>
            <person name="Su Y."/>
            <person name="Zhang X."/>
            <person name="Liu X."/>
            <person name="Zhan S."/>
            <person name="St Leger R.J."/>
            <person name="Wang C."/>
        </authorList>
    </citation>
    <scope>NUCLEOTIDE SEQUENCE [LARGE SCALE GENOMIC DNA]</scope>
    <source>
        <strain evidence="8 9">ARSEF 1941</strain>
    </source>
</reference>
<gene>
    <name evidence="8" type="ORF">MAM_00203</name>
</gene>
<keyword evidence="3" id="KW-0325">Glycoprotein</keyword>
<evidence type="ECO:0000256" key="6">
    <source>
        <dbReference type="SAM" id="SignalP"/>
    </source>
</evidence>
<dbReference type="SUPFAM" id="SSF51445">
    <property type="entry name" value="(Trans)glycosidases"/>
    <property type="match status" value="1"/>
</dbReference>
<dbReference type="GO" id="GO:0009254">
    <property type="term" value="P:peptidoglycan turnover"/>
    <property type="evidence" value="ECO:0007669"/>
    <property type="project" value="TreeGrafter"/>
</dbReference>
<dbReference type="InterPro" id="IPR050226">
    <property type="entry name" value="NagZ_Beta-hexosaminidase"/>
</dbReference>
<feature type="domain" description="Glycoside hydrolase family 3 N-terminal" evidence="7">
    <location>
        <begin position="75"/>
        <end position="382"/>
    </location>
</feature>
<organism evidence="8 9">
    <name type="scientific">Metarhizium album (strain ARSEF 1941)</name>
    <dbReference type="NCBI Taxonomy" id="1081103"/>
    <lineage>
        <taxon>Eukaryota</taxon>
        <taxon>Fungi</taxon>
        <taxon>Dikarya</taxon>
        <taxon>Ascomycota</taxon>
        <taxon>Pezizomycotina</taxon>
        <taxon>Sordariomycetes</taxon>
        <taxon>Hypocreomycetidae</taxon>
        <taxon>Hypocreales</taxon>
        <taxon>Clavicipitaceae</taxon>
        <taxon>Metarhizium</taxon>
    </lineage>
</organism>
<dbReference type="PANTHER" id="PTHR30480">
    <property type="entry name" value="BETA-HEXOSAMINIDASE-RELATED"/>
    <property type="match status" value="1"/>
</dbReference>
<proteinExistence type="inferred from homology"/>
<keyword evidence="2 8" id="KW-0378">Hydrolase</keyword>
<keyword evidence="9" id="KW-1185">Reference proteome</keyword>
<dbReference type="RefSeq" id="XP_040682267.1">
    <property type="nucleotide sequence ID" value="XM_040819002.1"/>
</dbReference>
<evidence type="ECO:0000313" key="9">
    <source>
        <dbReference type="Proteomes" id="UP000030816"/>
    </source>
</evidence>
<evidence type="ECO:0000256" key="2">
    <source>
        <dbReference type="ARBA" id="ARBA00022801"/>
    </source>
</evidence>
<evidence type="ECO:0000256" key="5">
    <source>
        <dbReference type="SAM" id="MobiDB-lite"/>
    </source>
</evidence>
<keyword evidence="4" id="KW-0326">Glycosidase</keyword>